<dbReference type="SUPFAM" id="SSF53613">
    <property type="entry name" value="Ribokinase-like"/>
    <property type="match status" value="1"/>
</dbReference>
<dbReference type="InterPro" id="IPR052700">
    <property type="entry name" value="Carb_kinase_PfkB-like"/>
</dbReference>
<evidence type="ECO:0000256" key="2">
    <source>
        <dbReference type="ARBA" id="ARBA00022679"/>
    </source>
</evidence>
<feature type="region of interest" description="Disordered" evidence="4">
    <location>
        <begin position="258"/>
        <end position="285"/>
    </location>
</feature>
<dbReference type="InterPro" id="IPR029056">
    <property type="entry name" value="Ribokinase-like"/>
</dbReference>
<evidence type="ECO:0000259" key="5">
    <source>
        <dbReference type="Pfam" id="PF00294"/>
    </source>
</evidence>
<evidence type="ECO:0000256" key="4">
    <source>
        <dbReference type="SAM" id="MobiDB-lite"/>
    </source>
</evidence>
<dbReference type="InterPro" id="IPR011611">
    <property type="entry name" value="PfkB_dom"/>
</dbReference>
<organism evidence="6">
    <name type="scientific">Herbiconiux sp. A18JL235</name>
    <dbReference type="NCBI Taxonomy" id="3152363"/>
    <lineage>
        <taxon>Bacteria</taxon>
        <taxon>Bacillati</taxon>
        <taxon>Actinomycetota</taxon>
        <taxon>Actinomycetes</taxon>
        <taxon>Micrococcales</taxon>
        <taxon>Microbacteriaceae</taxon>
        <taxon>Herbiconiux</taxon>
    </lineage>
</organism>
<dbReference type="PANTHER" id="PTHR43320:SF2">
    <property type="entry name" value="2-DEHYDRO-3-DEOXYGLUCONOKINASE_2-DEHYDRO-3-DEOXYGALACTONOKINASE"/>
    <property type="match status" value="1"/>
</dbReference>
<dbReference type="EMBL" id="CP162511">
    <property type="protein sequence ID" value="XDI06210.1"/>
    <property type="molecule type" value="Genomic_DNA"/>
</dbReference>
<dbReference type="Pfam" id="PF00294">
    <property type="entry name" value="PfkB"/>
    <property type="match status" value="2"/>
</dbReference>
<dbReference type="Gene3D" id="3.40.1190.20">
    <property type="match status" value="1"/>
</dbReference>
<feature type="domain" description="Carbohydrate kinase PfkB" evidence="5">
    <location>
        <begin position="173"/>
        <end position="259"/>
    </location>
</feature>
<sequence length="285" mass="29127">MTASTSTPWVAVVGDNTVDRYLADSTVEYSGGNAFNVAVQLARLGVPVRYFGAVADDPDARIIERGLAVNGIPADDLAVLPGETAVTVIRLLPGGDRVFEREDFGVTADYFPDEAALEAIASAAWVHLGMLPRASELRAELARRGKGRVSQDCAVSSGLDHLDVAFLSAGEGTDAAAIAAATVAEGVPLVVVTRGAEGALAFDGEATWLQRAMPTTVVDTTGAGDSFIAGFIALRVGGGDVGDALAAGAAHAAEACTHPAGWPHPAEATAPTPTPTPTPTPEETR</sequence>
<feature type="compositionally biased region" description="Pro residues" evidence="4">
    <location>
        <begin position="272"/>
        <end position="285"/>
    </location>
</feature>
<feature type="compositionally biased region" description="Low complexity" evidence="4">
    <location>
        <begin position="258"/>
        <end position="271"/>
    </location>
</feature>
<dbReference type="InterPro" id="IPR002173">
    <property type="entry name" value="Carboh/pur_kinase_PfkB_CS"/>
</dbReference>
<comment type="similarity">
    <text evidence="1">Belongs to the carbohydrate kinase PfkB family.</text>
</comment>
<evidence type="ECO:0000256" key="1">
    <source>
        <dbReference type="ARBA" id="ARBA00010688"/>
    </source>
</evidence>
<keyword evidence="3 6" id="KW-0418">Kinase</keyword>
<evidence type="ECO:0000313" key="6">
    <source>
        <dbReference type="EMBL" id="XDI06210.1"/>
    </source>
</evidence>
<proteinExistence type="inferred from homology"/>
<reference evidence="6" key="1">
    <citation type="submission" date="2024-05" db="EMBL/GenBank/DDBJ databases">
        <title>Herbiconiux sp. A18JL235.</title>
        <authorList>
            <person name="Zhang G."/>
        </authorList>
    </citation>
    <scope>NUCLEOTIDE SEQUENCE</scope>
    <source>
        <strain evidence="6">A18JL235</strain>
    </source>
</reference>
<dbReference type="AlphaFoldDB" id="A0AB39BII9"/>
<feature type="domain" description="Carbohydrate kinase PfkB" evidence="5">
    <location>
        <begin position="22"/>
        <end position="131"/>
    </location>
</feature>
<name>A0AB39BII9_9MICO</name>
<dbReference type="GO" id="GO:0016301">
    <property type="term" value="F:kinase activity"/>
    <property type="evidence" value="ECO:0007669"/>
    <property type="project" value="UniProtKB-KW"/>
</dbReference>
<dbReference type="PROSITE" id="PS00584">
    <property type="entry name" value="PFKB_KINASES_2"/>
    <property type="match status" value="1"/>
</dbReference>
<accession>A0AB39BII9</accession>
<dbReference type="RefSeq" id="WP_368498599.1">
    <property type="nucleotide sequence ID" value="NZ_CP162511.1"/>
</dbReference>
<gene>
    <name evidence="6" type="ORF">ABFY20_03690</name>
</gene>
<evidence type="ECO:0000256" key="3">
    <source>
        <dbReference type="ARBA" id="ARBA00022777"/>
    </source>
</evidence>
<dbReference type="PANTHER" id="PTHR43320">
    <property type="entry name" value="SUGAR KINASE"/>
    <property type="match status" value="1"/>
</dbReference>
<keyword evidence="2" id="KW-0808">Transferase</keyword>
<protein>
    <submittedName>
        <fullName evidence="6">PfkB family carbohydrate kinase</fullName>
    </submittedName>
</protein>